<feature type="compositionally biased region" description="Basic and acidic residues" evidence="1">
    <location>
        <begin position="225"/>
        <end position="247"/>
    </location>
</feature>
<evidence type="ECO:0000313" key="3">
    <source>
        <dbReference type="Proteomes" id="UP000054279"/>
    </source>
</evidence>
<organism evidence="2 3">
    <name type="scientific">Sphaerobolus stellatus (strain SS14)</name>
    <dbReference type="NCBI Taxonomy" id="990650"/>
    <lineage>
        <taxon>Eukaryota</taxon>
        <taxon>Fungi</taxon>
        <taxon>Dikarya</taxon>
        <taxon>Basidiomycota</taxon>
        <taxon>Agaricomycotina</taxon>
        <taxon>Agaricomycetes</taxon>
        <taxon>Phallomycetidae</taxon>
        <taxon>Geastrales</taxon>
        <taxon>Sphaerobolaceae</taxon>
        <taxon>Sphaerobolus</taxon>
    </lineage>
</organism>
<evidence type="ECO:0008006" key="4">
    <source>
        <dbReference type="Google" id="ProtNLM"/>
    </source>
</evidence>
<feature type="region of interest" description="Disordered" evidence="1">
    <location>
        <begin position="223"/>
        <end position="267"/>
    </location>
</feature>
<feature type="compositionally biased region" description="Basic and acidic residues" evidence="1">
    <location>
        <begin position="177"/>
        <end position="193"/>
    </location>
</feature>
<name>A0A0C9U7A8_SPHS4</name>
<sequence>MPTTRHQARISAAKEARESPTWDCENGSLESGTESGSASEIRHSPVNSSPTQSPEPPPSVFPEDKQLKNAKNPNWQPWQDRYLAAEVLKHRPFLQPRSATYEAWERLAAELAADSKKSGPFREINRSGAACRARFTKILKAHQREETRSLQKSGANEGIDEHIENMTNLAALVDETASEKAEKSSKARKKDEIEKAATLEIPQSAMKGLVDSQKLTDIGQLEGATVREKQGQRKCKHSNESDKENTPVKRPRSQSAIANALQEHQRKDEKLLADARAREDARQQEMMDGLNKVTQSIDSLAEKQKQDSLREMKLLELVNTLAQKN</sequence>
<feature type="compositionally biased region" description="Polar residues" evidence="1">
    <location>
        <begin position="28"/>
        <end position="38"/>
    </location>
</feature>
<dbReference type="Proteomes" id="UP000054279">
    <property type="component" value="Unassembled WGS sequence"/>
</dbReference>
<accession>A0A0C9U7A8</accession>
<evidence type="ECO:0000256" key="1">
    <source>
        <dbReference type="SAM" id="MobiDB-lite"/>
    </source>
</evidence>
<dbReference type="EMBL" id="KN837266">
    <property type="protein sequence ID" value="KIJ30244.1"/>
    <property type="molecule type" value="Genomic_DNA"/>
</dbReference>
<dbReference type="HOGENOM" id="CLU_054814_0_0_1"/>
<reference evidence="2 3" key="1">
    <citation type="submission" date="2014-06" db="EMBL/GenBank/DDBJ databases">
        <title>Evolutionary Origins and Diversification of the Mycorrhizal Mutualists.</title>
        <authorList>
            <consortium name="DOE Joint Genome Institute"/>
            <consortium name="Mycorrhizal Genomics Consortium"/>
            <person name="Kohler A."/>
            <person name="Kuo A."/>
            <person name="Nagy L.G."/>
            <person name="Floudas D."/>
            <person name="Copeland A."/>
            <person name="Barry K.W."/>
            <person name="Cichocki N."/>
            <person name="Veneault-Fourrey C."/>
            <person name="LaButti K."/>
            <person name="Lindquist E.A."/>
            <person name="Lipzen A."/>
            <person name="Lundell T."/>
            <person name="Morin E."/>
            <person name="Murat C."/>
            <person name="Riley R."/>
            <person name="Ohm R."/>
            <person name="Sun H."/>
            <person name="Tunlid A."/>
            <person name="Henrissat B."/>
            <person name="Grigoriev I.V."/>
            <person name="Hibbett D.S."/>
            <person name="Martin F."/>
        </authorList>
    </citation>
    <scope>NUCLEOTIDE SEQUENCE [LARGE SCALE GENOMIC DNA]</scope>
    <source>
        <strain evidence="2 3">SS14</strain>
    </source>
</reference>
<protein>
    <recommendedName>
        <fullName evidence="4">Myb-like domain-containing protein</fullName>
    </recommendedName>
</protein>
<dbReference type="OrthoDB" id="3265199at2759"/>
<evidence type="ECO:0000313" key="2">
    <source>
        <dbReference type="EMBL" id="KIJ30244.1"/>
    </source>
</evidence>
<feature type="region of interest" description="Disordered" evidence="1">
    <location>
        <begin position="174"/>
        <end position="193"/>
    </location>
</feature>
<dbReference type="AlphaFoldDB" id="A0A0C9U7A8"/>
<proteinExistence type="predicted"/>
<feature type="region of interest" description="Disordered" evidence="1">
    <location>
        <begin position="1"/>
        <end position="76"/>
    </location>
</feature>
<gene>
    <name evidence="2" type="ORF">M422DRAFT_268295</name>
</gene>
<keyword evidence="3" id="KW-1185">Reference proteome</keyword>